<organism evidence="2 3">
    <name type="scientific">bacterium (Candidatus Blackallbacteria) CG17_big_fil_post_rev_8_21_14_2_50_48_46</name>
    <dbReference type="NCBI Taxonomy" id="2014261"/>
    <lineage>
        <taxon>Bacteria</taxon>
        <taxon>Candidatus Blackallbacteria</taxon>
    </lineage>
</organism>
<dbReference type="InterPro" id="IPR027417">
    <property type="entry name" value="P-loop_NTPase"/>
</dbReference>
<dbReference type="Pfam" id="PF00485">
    <property type="entry name" value="PRK"/>
    <property type="match status" value="1"/>
</dbReference>
<dbReference type="InterPro" id="IPR006083">
    <property type="entry name" value="PRK/URK"/>
</dbReference>
<accession>A0A2M7G4I8</accession>
<evidence type="ECO:0000259" key="1">
    <source>
        <dbReference type="Pfam" id="PF00485"/>
    </source>
</evidence>
<gene>
    <name evidence="2" type="ORF">COW36_12825</name>
</gene>
<dbReference type="Gene3D" id="3.40.50.300">
    <property type="entry name" value="P-loop containing nucleotide triphosphate hydrolases"/>
    <property type="match status" value="1"/>
</dbReference>
<protein>
    <submittedName>
        <fullName evidence="2">Uridine kinase</fullName>
    </submittedName>
</protein>
<sequence>MPAEPVLRVAIDGVDGAGKTTLADALALGLRAAGAQVIRASVDGFHFPRAIRYRQGPHSPQGFYQDSYDYARLRAVLLDPLSVGGNLRYRTAIFDHRQDLALDQPELQAVPGSLLILDGIFLHRPELRHYWDYSVFLALSFEVSVARMAVRDGSDPDPQALSNRRYVEGQKRYLKLCQPEEHAHLVLDYTQGWVF</sequence>
<dbReference type="Proteomes" id="UP000231019">
    <property type="component" value="Unassembled WGS sequence"/>
</dbReference>
<evidence type="ECO:0000313" key="2">
    <source>
        <dbReference type="EMBL" id="PIW16727.1"/>
    </source>
</evidence>
<dbReference type="EMBL" id="PFFQ01000037">
    <property type="protein sequence ID" value="PIW16727.1"/>
    <property type="molecule type" value="Genomic_DNA"/>
</dbReference>
<reference evidence="2 3" key="1">
    <citation type="submission" date="2017-09" db="EMBL/GenBank/DDBJ databases">
        <title>Depth-based differentiation of microbial function through sediment-hosted aquifers and enrichment of novel symbionts in the deep terrestrial subsurface.</title>
        <authorList>
            <person name="Probst A.J."/>
            <person name="Ladd B."/>
            <person name="Jarett J.K."/>
            <person name="Geller-Mcgrath D.E."/>
            <person name="Sieber C.M."/>
            <person name="Emerson J.B."/>
            <person name="Anantharaman K."/>
            <person name="Thomas B.C."/>
            <person name="Malmstrom R."/>
            <person name="Stieglmeier M."/>
            <person name="Klingl A."/>
            <person name="Woyke T."/>
            <person name="Ryan C.M."/>
            <person name="Banfield J.F."/>
        </authorList>
    </citation>
    <scope>NUCLEOTIDE SEQUENCE [LARGE SCALE GENOMIC DNA]</scope>
    <source>
        <strain evidence="2">CG17_big_fil_post_rev_8_21_14_2_50_48_46</strain>
    </source>
</reference>
<evidence type="ECO:0000313" key="3">
    <source>
        <dbReference type="Proteomes" id="UP000231019"/>
    </source>
</evidence>
<feature type="domain" description="Phosphoribulokinase/uridine kinase" evidence="1">
    <location>
        <begin position="9"/>
        <end position="153"/>
    </location>
</feature>
<name>A0A2M7G4I8_9BACT</name>
<dbReference type="AlphaFoldDB" id="A0A2M7G4I8"/>
<dbReference type="GO" id="GO:0005524">
    <property type="term" value="F:ATP binding"/>
    <property type="evidence" value="ECO:0007669"/>
    <property type="project" value="InterPro"/>
</dbReference>
<keyword evidence="2" id="KW-0418">Kinase</keyword>
<dbReference type="SUPFAM" id="SSF52540">
    <property type="entry name" value="P-loop containing nucleoside triphosphate hydrolases"/>
    <property type="match status" value="1"/>
</dbReference>
<proteinExistence type="predicted"/>
<comment type="caution">
    <text evidence="2">The sequence shown here is derived from an EMBL/GenBank/DDBJ whole genome shotgun (WGS) entry which is preliminary data.</text>
</comment>
<dbReference type="GO" id="GO:0016301">
    <property type="term" value="F:kinase activity"/>
    <property type="evidence" value="ECO:0007669"/>
    <property type="project" value="UniProtKB-KW"/>
</dbReference>
<keyword evidence="2" id="KW-0808">Transferase</keyword>